<proteinExistence type="predicted"/>
<name>S7T5Y4_DESML</name>
<protein>
    <submittedName>
        <fullName evidence="1">Uncharacterized protein</fullName>
    </submittedName>
</protein>
<gene>
    <name evidence="1" type="ORF">dsmv_3654</name>
</gene>
<dbReference type="EMBL" id="ATHJ01000143">
    <property type="protein sequence ID" value="EPR32462.1"/>
    <property type="molecule type" value="Genomic_DNA"/>
</dbReference>
<dbReference type="OrthoDB" id="9793412at2"/>
<dbReference type="AlphaFoldDB" id="S7T5Y4"/>
<sequence length="61" mass="6985">MYEQLKDSNTQCDLCGMKDPEGIIYRSDNFIYLCSKCMEKIKTAPDSLSETLERTLMGNVL</sequence>
<organism evidence="1 2">
    <name type="scientific">Desulfococcus multivorans DSM 2059</name>
    <dbReference type="NCBI Taxonomy" id="1121405"/>
    <lineage>
        <taxon>Bacteria</taxon>
        <taxon>Pseudomonadati</taxon>
        <taxon>Thermodesulfobacteriota</taxon>
        <taxon>Desulfobacteria</taxon>
        <taxon>Desulfobacterales</taxon>
        <taxon>Desulfococcaceae</taxon>
        <taxon>Desulfococcus</taxon>
    </lineage>
</organism>
<accession>S7T5Y4</accession>
<reference evidence="1 2" key="1">
    <citation type="journal article" date="2013" name="Genome Announc.">
        <title>Draft genome sequences for three mercury-methylating, sulfate-reducing bacteria.</title>
        <authorList>
            <person name="Brown S.D."/>
            <person name="Hurt R.A.Jr."/>
            <person name="Gilmour C.C."/>
            <person name="Elias D.A."/>
        </authorList>
    </citation>
    <scope>NUCLEOTIDE SEQUENCE [LARGE SCALE GENOMIC DNA]</scope>
    <source>
        <strain evidence="1 2">DSM 2059</strain>
    </source>
</reference>
<keyword evidence="2" id="KW-1185">Reference proteome</keyword>
<dbReference type="Proteomes" id="UP000014977">
    <property type="component" value="Unassembled WGS sequence"/>
</dbReference>
<dbReference type="RefSeq" id="WP_020878822.1">
    <property type="nucleotide sequence ID" value="NZ_ATHJ01000143.1"/>
</dbReference>
<evidence type="ECO:0000313" key="2">
    <source>
        <dbReference type="Proteomes" id="UP000014977"/>
    </source>
</evidence>
<evidence type="ECO:0000313" key="1">
    <source>
        <dbReference type="EMBL" id="EPR32462.1"/>
    </source>
</evidence>
<comment type="caution">
    <text evidence="1">The sequence shown here is derived from an EMBL/GenBank/DDBJ whole genome shotgun (WGS) entry which is preliminary data.</text>
</comment>